<dbReference type="Proteomes" id="UP000789702">
    <property type="component" value="Unassembled WGS sequence"/>
</dbReference>
<sequence>LLLRPDLDRTRTRPELVSNSDNQICLLDKSNQTANHILVQ</sequence>
<feature type="non-terminal residue" evidence="1">
    <location>
        <position position="1"/>
    </location>
</feature>
<comment type="caution">
    <text evidence="1">The sequence shown here is derived from an EMBL/GenBank/DDBJ whole genome shotgun (WGS) entry which is preliminary data.</text>
</comment>
<name>A0ACA9R415_9GLOM</name>
<evidence type="ECO:0000313" key="2">
    <source>
        <dbReference type="Proteomes" id="UP000789702"/>
    </source>
</evidence>
<gene>
    <name evidence="1" type="ORF">DHETER_LOCUS16093</name>
</gene>
<organism evidence="1 2">
    <name type="scientific">Dentiscutata heterogama</name>
    <dbReference type="NCBI Taxonomy" id="1316150"/>
    <lineage>
        <taxon>Eukaryota</taxon>
        <taxon>Fungi</taxon>
        <taxon>Fungi incertae sedis</taxon>
        <taxon>Mucoromycota</taxon>
        <taxon>Glomeromycotina</taxon>
        <taxon>Glomeromycetes</taxon>
        <taxon>Diversisporales</taxon>
        <taxon>Gigasporaceae</taxon>
        <taxon>Dentiscutata</taxon>
    </lineage>
</organism>
<protein>
    <submittedName>
        <fullName evidence="1">6803_t:CDS:1</fullName>
    </submittedName>
</protein>
<evidence type="ECO:0000313" key="1">
    <source>
        <dbReference type="EMBL" id="CAG8775522.1"/>
    </source>
</evidence>
<feature type="non-terminal residue" evidence="1">
    <location>
        <position position="40"/>
    </location>
</feature>
<reference evidence="1" key="1">
    <citation type="submission" date="2021-06" db="EMBL/GenBank/DDBJ databases">
        <authorList>
            <person name="Kallberg Y."/>
            <person name="Tangrot J."/>
            <person name="Rosling A."/>
        </authorList>
    </citation>
    <scope>NUCLEOTIDE SEQUENCE</scope>
    <source>
        <strain evidence="1">IL203A</strain>
    </source>
</reference>
<dbReference type="EMBL" id="CAJVPU010059546">
    <property type="protein sequence ID" value="CAG8775522.1"/>
    <property type="molecule type" value="Genomic_DNA"/>
</dbReference>
<proteinExistence type="predicted"/>
<keyword evidence="2" id="KW-1185">Reference proteome</keyword>
<accession>A0ACA9R415</accession>